<keyword evidence="2" id="KW-0813">Transport</keyword>
<dbReference type="RefSeq" id="WP_304515089.1">
    <property type="nucleotide sequence ID" value="NZ_JAOSID010000001.1"/>
</dbReference>
<keyword evidence="4 9" id="KW-0812">Transmembrane</keyword>
<dbReference type="EMBL" id="JAOSID010000001">
    <property type="protein sequence ID" value="MDO8167888.1"/>
    <property type="molecule type" value="Genomic_DNA"/>
</dbReference>
<name>A0ABT9DDC8_9MOLU</name>
<evidence type="ECO:0000256" key="6">
    <source>
        <dbReference type="ARBA" id="ARBA00023065"/>
    </source>
</evidence>
<feature type="transmembrane region" description="Helical" evidence="9">
    <location>
        <begin position="83"/>
        <end position="104"/>
    </location>
</feature>
<dbReference type="InterPro" id="IPR037673">
    <property type="entry name" value="MSC/AndL"/>
</dbReference>
<keyword evidence="11" id="KW-1185">Reference proteome</keyword>
<evidence type="ECO:0000256" key="5">
    <source>
        <dbReference type="ARBA" id="ARBA00022989"/>
    </source>
</evidence>
<sequence length="148" mass="17097">MSDKINLNKIKEFKKGFQDFINKGDVVKLAIAFIMGQLFTKVVSSLSTDIIMPPITWIFNSHYSLKDLKIKLNSEISINYGNFMQNVFEFLSVSLAIYIVLCYFSKQIKKHYQTNPQAQQTTHSSISLKEKEQIAVLNEIKEILKNKK</sequence>
<evidence type="ECO:0000256" key="4">
    <source>
        <dbReference type="ARBA" id="ARBA00022692"/>
    </source>
</evidence>
<comment type="subcellular location">
    <subcellularLocation>
        <location evidence="1">Membrane</location>
        <topology evidence="1">Multi-pass membrane protein</topology>
    </subcellularLocation>
</comment>
<evidence type="ECO:0000256" key="9">
    <source>
        <dbReference type="SAM" id="Phobius"/>
    </source>
</evidence>
<proteinExistence type="predicted"/>
<keyword evidence="8" id="KW-0407">Ion channel</keyword>
<dbReference type="Pfam" id="PF01741">
    <property type="entry name" value="MscL"/>
    <property type="match status" value="1"/>
</dbReference>
<evidence type="ECO:0000256" key="3">
    <source>
        <dbReference type="ARBA" id="ARBA00022475"/>
    </source>
</evidence>
<keyword evidence="7 9" id="KW-0472">Membrane</keyword>
<keyword evidence="5 9" id="KW-1133">Transmembrane helix</keyword>
<organism evidence="10 11">
    <name type="scientific">Candidatus Phytoplasma melaleucae</name>
    <dbReference type="NCBI Taxonomy" id="2982630"/>
    <lineage>
        <taxon>Bacteria</taxon>
        <taxon>Bacillati</taxon>
        <taxon>Mycoplasmatota</taxon>
        <taxon>Mollicutes</taxon>
        <taxon>Acholeplasmatales</taxon>
        <taxon>Acholeplasmataceae</taxon>
        <taxon>Candidatus Phytoplasma</taxon>
    </lineage>
</organism>
<protein>
    <submittedName>
        <fullName evidence="10">Large conductance mechanosensitive channel protein MscL</fullName>
    </submittedName>
</protein>
<evidence type="ECO:0000313" key="10">
    <source>
        <dbReference type="EMBL" id="MDO8167888.1"/>
    </source>
</evidence>
<evidence type="ECO:0000256" key="2">
    <source>
        <dbReference type="ARBA" id="ARBA00022448"/>
    </source>
</evidence>
<dbReference type="Proteomes" id="UP001172036">
    <property type="component" value="Unassembled WGS sequence"/>
</dbReference>
<dbReference type="InterPro" id="IPR036019">
    <property type="entry name" value="MscL_channel"/>
</dbReference>
<evidence type="ECO:0000256" key="8">
    <source>
        <dbReference type="ARBA" id="ARBA00023303"/>
    </source>
</evidence>
<dbReference type="SUPFAM" id="SSF81330">
    <property type="entry name" value="Gated mechanosensitive channel"/>
    <property type="match status" value="1"/>
</dbReference>
<accession>A0ABT9DDC8</accession>
<evidence type="ECO:0000256" key="1">
    <source>
        <dbReference type="ARBA" id="ARBA00004141"/>
    </source>
</evidence>
<gene>
    <name evidence="10" type="primary">mscL</name>
    <name evidence="10" type="ORF">OC680_00105</name>
</gene>
<comment type="caution">
    <text evidence="10">The sequence shown here is derived from an EMBL/GenBank/DDBJ whole genome shotgun (WGS) entry which is preliminary data.</text>
</comment>
<keyword evidence="3" id="KW-1003">Cell membrane</keyword>
<dbReference type="PANTHER" id="PTHR30266">
    <property type="entry name" value="MECHANOSENSITIVE CHANNEL MSCL"/>
    <property type="match status" value="1"/>
</dbReference>
<reference evidence="10 11" key="1">
    <citation type="journal article" date="2023" name="Int. J. Syst. Evol. Microbiol.">
        <title>The observation of taxonomic boundaries for the 16SrII and 16SrXXV phytoplasmas using genome-based delimitation.</title>
        <authorList>
            <person name="Rodrigues Jardim B."/>
            <person name="Tran-Nguyen L.T.T."/>
            <person name="Gambley C."/>
            <person name="Al-Sadi A.M."/>
            <person name="Al-Subhi A.M."/>
            <person name="Foissac X."/>
            <person name="Salar P."/>
            <person name="Cai H."/>
            <person name="Yang J.Y."/>
            <person name="Davis R."/>
            <person name="Jones L."/>
            <person name="Rodoni B."/>
            <person name="Constable F.E."/>
        </authorList>
    </citation>
    <scope>NUCLEOTIDE SEQUENCE [LARGE SCALE GENOMIC DNA]</scope>
    <source>
        <strain evidence="10">BAWM-155c</strain>
    </source>
</reference>
<evidence type="ECO:0000313" key="11">
    <source>
        <dbReference type="Proteomes" id="UP001172036"/>
    </source>
</evidence>
<keyword evidence="6" id="KW-0406">Ion transport</keyword>
<dbReference type="PANTHER" id="PTHR30266:SF2">
    <property type="entry name" value="LARGE-CONDUCTANCE MECHANOSENSITIVE CHANNEL"/>
    <property type="match status" value="1"/>
</dbReference>
<dbReference type="NCBIfam" id="TIGR00220">
    <property type="entry name" value="mscL"/>
    <property type="match status" value="1"/>
</dbReference>
<dbReference type="InterPro" id="IPR001185">
    <property type="entry name" value="MS_channel"/>
</dbReference>
<evidence type="ECO:0000256" key="7">
    <source>
        <dbReference type="ARBA" id="ARBA00023136"/>
    </source>
</evidence>
<dbReference type="Gene3D" id="1.10.1200.120">
    <property type="entry name" value="Large-conductance mechanosensitive channel, MscL, domain 1"/>
    <property type="match status" value="1"/>
</dbReference>